<organism evidence="2 3">
    <name type="scientific">Brassica rapa subsp. trilocularis</name>
    <dbReference type="NCBI Taxonomy" id="1813537"/>
    <lineage>
        <taxon>Eukaryota</taxon>
        <taxon>Viridiplantae</taxon>
        <taxon>Streptophyta</taxon>
        <taxon>Embryophyta</taxon>
        <taxon>Tracheophyta</taxon>
        <taxon>Spermatophyta</taxon>
        <taxon>Magnoliopsida</taxon>
        <taxon>eudicotyledons</taxon>
        <taxon>Gunneridae</taxon>
        <taxon>Pentapetalae</taxon>
        <taxon>rosids</taxon>
        <taxon>malvids</taxon>
        <taxon>Brassicales</taxon>
        <taxon>Brassicaceae</taxon>
        <taxon>Brassiceae</taxon>
        <taxon>Brassica</taxon>
    </lineage>
</organism>
<dbReference type="Proteomes" id="UP000823674">
    <property type="component" value="Chromosome A06"/>
</dbReference>
<keyword evidence="3" id="KW-1185">Reference proteome</keyword>
<evidence type="ECO:0000256" key="1">
    <source>
        <dbReference type="SAM" id="Phobius"/>
    </source>
</evidence>
<dbReference type="EMBL" id="JADBGQ010000006">
    <property type="protein sequence ID" value="KAG5395381.1"/>
    <property type="molecule type" value="Genomic_DNA"/>
</dbReference>
<evidence type="ECO:0000313" key="3">
    <source>
        <dbReference type="Proteomes" id="UP000823674"/>
    </source>
</evidence>
<dbReference type="PANTHER" id="PTHR31125">
    <property type="entry name" value="F20P5.22 PROTEIN-RELATED"/>
    <property type="match status" value="1"/>
</dbReference>
<sequence>MSSATFEERMKLMCPNMTPEEIAQQKKVVESCIGFLLVVICFLILLSFVPSASTPNHNLLEIKIVSMDFTAEPNNNNKNSTQQSHYLPLVSARWDLLIRVPGELVGNNICLQGNLQASFLYKNVTLVTSSLHSYNELELGAPQLLTVSAVATGEDLSGAIGKEIMEAIKERNEIQFGSRLSLTDCREETKKGTVGYECDEAKLRFDHLGSDQIKATAVPYPEIKIVSMDFKVELNNNNNTAQQTHRLPTVRSAR</sequence>
<proteinExistence type="predicted"/>
<protein>
    <recommendedName>
        <fullName evidence="4">Late embryogenesis abundant protein LEA-2 subgroup domain-containing protein</fullName>
    </recommendedName>
</protein>
<keyword evidence="1" id="KW-0472">Membrane</keyword>
<evidence type="ECO:0008006" key="4">
    <source>
        <dbReference type="Google" id="ProtNLM"/>
    </source>
</evidence>
<dbReference type="PANTHER" id="PTHR31125:SF12">
    <property type="entry name" value="LATE EMBRYOGENESIS ABUNDANT PROTEIN LEA-2 SUBGROUP DOMAIN-CONTAINING PROTEIN"/>
    <property type="match status" value="1"/>
</dbReference>
<dbReference type="Pfam" id="PF06651">
    <property type="entry name" value="DUF1163"/>
    <property type="match status" value="1"/>
</dbReference>
<dbReference type="InterPro" id="IPR009544">
    <property type="entry name" value="DUF1163"/>
</dbReference>
<name>A0ABQ7MBS7_BRACM</name>
<reference evidence="2 3" key="1">
    <citation type="submission" date="2021-03" db="EMBL/GenBank/DDBJ databases">
        <authorList>
            <person name="King G.J."/>
            <person name="Bancroft I."/>
            <person name="Baten A."/>
            <person name="Bloomfield J."/>
            <person name="Borpatragohain P."/>
            <person name="He Z."/>
            <person name="Irish N."/>
            <person name="Irwin J."/>
            <person name="Liu K."/>
            <person name="Mauleon R.P."/>
            <person name="Moore J."/>
            <person name="Morris R."/>
            <person name="Ostergaard L."/>
            <person name="Wang B."/>
            <person name="Wells R."/>
        </authorList>
    </citation>
    <scope>NUCLEOTIDE SEQUENCE [LARGE SCALE GENOMIC DNA]</scope>
    <source>
        <strain evidence="2">R-o-18</strain>
        <tissue evidence="2">Leaf</tissue>
    </source>
</reference>
<gene>
    <name evidence="2" type="primary">A06p057690.1_BraROA</name>
    <name evidence="2" type="ORF">IGI04_025344</name>
</gene>
<keyword evidence="1" id="KW-0812">Transmembrane</keyword>
<accession>A0ABQ7MBS7</accession>
<comment type="caution">
    <text evidence="2">The sequence shown here is derived from an EMBL/GenBank/DDBJ whole genome shotgun (WGS) entry which is preliminary data.</text>
</comment>
<keyword evidence="1" id="KW-1133">Transmembrane helix</keyword>
<feature type="transmembrane region" description="Helical" evidence="1">
    <location>
        <begin position="28"/>
        <end position="49"/>
    </location>
</feature>
<evidence type="ECO:0000313" key="2">
    <source>
        <dbReference type="EMBL" id="KAG5395381.1"/>
    </source>
</evidence>